<dbReference type="EMBL" id="QGHB01000001">
    <property type="protein sequence ID" value="PWK91203.1"/>
    <property type="molecule type" value="Genomic_DNA"/>
</dbReference>
<evidence type="ECO:0000313" key="2">
    <source>
        <dbReference type="EMBL" id="PWK91203.1"/>
    </source>
</evidence>
<sequence length="183" mass="19341">MVPNPGGEARLSRGGGTSAQFGGKSQCAKDRRASLACARSLLYWPFSAGFITPVANAAPAPSELPNEASAMAAARKFDKQVKVSALTTEATETIANPNGKMTFIQSLKPERAKCGDKWVPVDTKLRKHSDGLIRPEAAVVDLQFAGAGKDKPLALVAKYGVEVGLTWLEALPEPKVDGAKTTY</sequence>
<name>A0A316IE46_9PSEU</name>
<accession>A0A316IE46</accession>
<feature type="region of interest" description="Disordered" evidence="1">
    <location>
        <begin position="1"/>
        <end position="25"/>
    </location>
</feature>
<proteinExistence type="predicted"/>
<evidence type="ECO:0000256" key="1">
    <source>
        <dbReference type="SAM" id="MobiDB-lite"/>
    </source>
</evidence>
<evidence type="ECO:0000313" key="3">
    <source>
        <dbReference type="Proteomes" id="UP000246005"/>
    </source>
</evidence>
<dbReference type="Proteomes" id="UP000246005">
    <property type="component" value="Unassembled WGS sequence"/>
</dbReference>
<gene>
    <name evidence="2" type="ORF">C8D88_1011237</name>
</gene>
<organism evidence="2 3">
    <name type="scientific">Lentzea atacamensis</name>
    <dbReference type="NCBI Taxonomy" id="531938"/>
    <lineage>
        <taxon>Bacteria</taxon>
        <taxon>Bacillati</taxon>
        <taxon>Actinomycetota</taxon>
        <taxon>Actinomycetes</taxon>
        <taxon>Pseudonocardiales</taxon>
        <taxon>Pseudonocardiaceae</taxon>
        <taxon>Lentzea</taxon>
    </lineage>
</organism>
<reference evidence="2 3" key="1">
    <citation type="submission" date="2018-05" db="EMBL/GenBank/DDBJ databases">
        <title>Genomic Encyclopedia of Type Strains, Phase IV (KMG-IV): sequencing the most valuable type-strain genomes for metagenomic binning, comparative biology and taxonomic classification.</title>
        <authorList>
            <person name="Goeker M."/>
        </authorList>
    </citation>
    <scope>NUCLEOTIDE SEQUENCE [LARGE SCALE GENOMIC DNA]</scope>
    <source>
        <strain evidence="2 3">DSM 45480</strain>
    </source>
</reference>
<dbReference type="AlphaFoldDB" id="A0A316IE46"/>
<protein>
    <submittedName>
        <fullName evidence="2">Uncharacterized protein</fullName>
    </submittedName>
</protein>
<comment type="caution">
    <text evidence="2">The sequence shown here is derived from an EMBL/GenBank/DDBJ whole genome shotgun (WGS) entry which is preliminary data.</text>
</comment>